<accession>J8ZWW4</accession>
<dbReference type="HOGENOM" id="CLU_139272_0_0_1"/>
<protein>
    <submittedName>
        <fullName evidence="1">Uncharacterized protein</fullName>
    </submittedName>
</protein>
<keyword evidence="2" id="KW-1185">Reference proteome</keyword>
<dbReference type="Proteomes" id="UP000003163">
    <property type="component" value="Unassembled WGS sequence"/>
</dbReference>
<comment type="caution">
    <text evidence="1">The sequence shown here is derived from an EMBL/GenBank/DDBJ whole genome shotgun (WGS) entry which is preliminary data.</text>
</comment>
<reference evidence="1 2" key="1">
    <citation type="submission" date="2011-08" db="EMBL/GenBank/DDBJ databases">
        <authorList>
            <person name="Liu Z.J."/>
            <person name="Shi F.L."/>
            <person name="Lu J.Q."/>
            <person name="Li M."/>
            <person name="Wang Z.L."/>
        </authorList>
    </citation>
    <scope>NUCLEOTIDE SEQUENCE [LARGE SCALE GENOMIC DNA]</scope>
    <source>
        <strain evidence="1 2">USNM 41457</strain>
    </source>
</reference>
<dbReference type="EMBL" id="AFBI03000022">
    <property type="protein sequence ID" value="EJW04158.1"/>
    <property type="molecule type" value="Genomic_DNA"/>
</dbReference>
<evidence type="ECO:0000313" key="1">
    <source>
        <dbReference type="EMBL" id="EJW04158.1"/>
    </source>
</evidence>
<sequence length="158" mass="18962">MLIFLFNSYVFTASNSGRFNDRIRKINMDIVNYEDDIHFNQQIIDKLNTFFCCNVRHNAIKTKISEDIVSLEKVRTRLVRLDPEDCFYRYGKFKEYLIDDINRKILSKNMQWDSQVKSYNESLCNIAGYERINESLRKKINSLKAEKYTLQMFQKVNK</sequence>
<dbReference type="AlphaFoldDB" id="J8ZWW4"/>
<gene>
    <name evidence="1" type="ORF">EDEG_01553</name>
</gene>
<organism evidence="1 2">
    <name type="scientific">Edhazardia aedis (strain USNM 41457)</name>
    <name type="common">Microsporidian parasite</name>
    <dbReference type="NCBI Taxonomy" id="1003232"/>
    <lineage>
        <taxon>Eukaryota</taxon>
        <taxon>Fungi</taxon>
        <taxon>Fungi incertae sedis</taxon>
        <taxon>Microsporidia</taxon>
        <taxon>Edhazardia</taxon>
    </lineage>
</organism>
<evidence type="ECO:0000313" key="2">
    <source>
        <dbReference type="Proteomes" id="UP000003163"/>
    </source>
</evidence>
<reference evidence="2" key="2">
    <citation type="submission" date="2015-07" db="EMBL/GenBank/DDBJ databases">
        <title>Contrasting host-pathogen interactions and genome evolution in two generalist and specialist microsporidian pathogens of mosquitoes.</title>
        <authorList>
            <consortium name="The Broad Institute Genomics Platform"/>
            <consortium name="The Broad Institute Genome Sequencing Center for Infectious Disease"/>
            <person name="Cuomo C.A."/>
            <person name="Sanscrainte N.D."/>
            <person name="Goldberg J.M."/>
            <person name="Heiman D."/>
            <person name="Young S."/>
            <person name="Zeng Q."/>
            <person name="Becnel J.J."/>
            <person name="Birren B.W."/>
        </authorList>
    </citation>
    <scope>NUCLEOTIDE SEQUENCE [LARGE SCALE GENOMIC DNA]</scope>
    <source>
        <strain evidence="2">USNM 41457</strain>
    </source>
</reference>
<dbReference type="InParanoid" id="J8ZWW4"/>
<dbReference type="VEuPathDB" id="MicrosporidiaDB:EDEG_01553"/>
<proteinExistence type="predicted"/>
<name>J8ZWW4_EDHAE</name>